<dbReference type="PANTHER" id="PTHR21016">
    <property type="entry name" value="BETA-AMYLOID BINDING PROTEIN-RELATED"/>
    <property type="match status" value="1"/>
</dbReference>
<dbReference type="GO" id="GO:0016020">
    <property type="term" value="C:membrane"/>
    <property type="evidence" value="ECO:0007669"/>
    <property type="project" value="UniProtKB-SubCell"/>
</dbReference>
<evidence type="ECO:0000256" key="6">
    <source>
        <dbReference type="ARBA" id="ARBA00023136"/>
    </source>
</evidence>
<evidence type="ECO:0000256" key="7">
    <source>
        <dbReference type="ARBA" id="ARBA00023180"/>
    </source>
</evidence>
<protein>
    <recommendedName>
        <fullName evidence="9">TM2 domain-containing protein</fullName>
    </recommendedName>
</protein>
<dbReference type="PANTHER" id="PTHR21016:SF7">
    <property type="entry name" value="TM2 DOMAIN-CONTAINING PROTEIN 3"/>
    <property type="match status" value="1"/>
</dbReference>
<dbReference type="EMBL" id="FJOG01000001">
    <property type="protein sequence ID" value="CZR50421.1"/>
    <property type="molecule type" value="Genomic_DNA"/>
</dbReference>
<evidence type="ECO:0000313" key="11">
    <source>
        <dbReference type="Proteomes" id="UP000184330"/>
    </source>
</evidence>
<evidence type="ECO:0000256" key="2">
    <source>
        <dbReference type="ARBA" id="ARBA00008284"/>
    </source>
</evidence>
<comment type="similarity">
    <text evidence="2">Belongs to the TM2 family.</text>
</comment>
<dbReference type="Proteomes" id="UP000184330">
    <property type="component" value="Unassembled WGS sequence"/>
</dbReference>
<keyword evidence="7" id="KW-0325">Glycoprotein</keyword>
<evidence type="ECO:0000256" key="3">
    <source>
        <dbReference type="ARBA" id="ARBA00022692"/>
    </source>
</evidence>
<proteinExistence type="inferred from homology"/>
<dbReference type="InterPro" id="IPR050932">
    <property type="entry name" value="TM2D1-3-like"/>
</dbReference>
<keyword evidence="11" id="KW-1185">Reference proteome</keyword>
<evidence type="ECO:0000259" key="9">
    <source>
        <dbReference type="Pfam" id="PF05154"/>
    </source>
</evidence>
<sequence>MASYSKANSSHIVAMTSVEEYKDTKMEKSARQANTGSRLRHFVAKYTAHILSYQFIMLLLLCIISYHTGSHDQPSLTKRHWGYMTTTQTYNCYRQERTATLLALFLGLLGVDQFYAHHYVRAVFKMLTVGGMGLWAVIDIVLWIVGGIYSTPGCDIVWDGHYGNSTMRH</sequence>
<keyword evidence="5 8" id="KW-1133">Transmembrane helix</keyword>
<feature type="transmembrane region" description="Helical" evidence="8">
    <location>
        <begin position="98"/>
        <end position="115"/>
    </location>
</feature>
<organism evidence="10 11">
    <name type="scientific">Phialocephala subalpina</name>
    <dbReference type="NCBI Taxonomy" id="576137"/>
    <lineage>
        <taxon>Eukaryota</taxon>
        <taxon>Fungi</taxon>
        <taxon>Dikarya</taxon>
        <taxon>Ascomycota</taxon>
        <taxon>Pezizomycotina</taxon>
        <taxon>Leotiomycetes</taxon>
        <taxon>Helotiales</taxon>
        <taxon>Mollisiaceae</taxon>
        <taxon>Phialocephala</taxon>
        <taxon>Phialocephala fortinii species complex</taxon>
    </lineage>
</organism>
<dbReference type="InterPro" id="IPR007829">
    <property type="entry name" value="TM2"/>
</dbReference>
<keyword evidence="6 8" id="KW-0472">Membrane</keyword>
<gene>
    <name evidence="10" type="ORF">PAC_00293</name>
</gene>
<accession>A0A1L7WCB5</accession>
<evidence type="ECO:0000256" key="5">
    <source>
        <dbReference type="ARBA" id="ARBA00022989"/>
    </source>
</evidence>
<dbReference type="OrthoDB" id="408511at2759"/>
<dbReference type="STRING" id="576137.A0A1L7WCB5"/>
<keyword evidence="3 8" id="KW-0812">Transmembrane</keyword>
<keyword evidence="4" id="KW-0732">Signal</keyword>
<feature type="domain" description="TM2" evidence="9">
    <location>
        <begin position="98"/>
        <end position="141"/>
    </location>
</feature>
<evidence type="ECO:0000256" key="1">
    <source>
        <dbReference type="ARBA" id="ARBA00004141"/>
    </source>
</evidence>
<evidence type="ECO:0000256" key="8">
    <source>
        <dbReference type="SAM" id="Phobius"/>
    </source>
</evidence>
<feature type="transmembrane region" description="Helical" evidence="8">
    <location>
        <begin position="46"/>
        <end position="66"/>
    </location>
</feature>
<evidence type="ECO:0000256" key="4">
    <source>
        <dbReference type="ARBA" id="ARBA00022729"/>
    </source>
</evidence>
<dbReference type="Pfam" id="PF05154">
    <property type="entry name" value="TM2"/>
    <property type="match status" value="1"/>
</dbReference>
<reference evidence="10 11" key="1">
    <citation type="submission" date="2016-03" db="EMBL/GenBank/DDBJ databases">
        <authorList>
            <person name="Ploux O."/>
        </authorList>
    </citation>
    <scope>NUCLEOTIDE SEQUENCE [LARGE SCALE GENOMIC DNA]</scope>
    <source>
        <strain evidence="10 11">UAMH 11012</strain>
    </source>
</reference>
<comment type="subcellular location">
    <subcellularLocation>
        <location evidence="1">Membrane</location>
        <topology evidence="1">Multi-pass membrane protein</topology>
    </subcellularLocation>
</comment>
<evidence type="ECO:0000313" key="10">
    <source>
        <dbReference type="EMBL" id="CZR50421.1"/>
    </source>
</evidence>
<dbReference type="AlphaFoldDB" id="A0A1L7WCB5"/>
<name>A0A1L7WCB5_9HELO</name>
<feature type="transmembrane region" description="Helical" evidence="8">
    <location>
        <begin position="127"/>
        <end position="149"/>
    </location>
</feature>